<proteinExistence type="predicted"/>
<evidence type="ECO:0000313" key="4">
    <source>
        <dbReference type="Proteomes" id="UP000332515"/>
    </source>
</evidence>
<comment type="caution">
    <text evidence="3">The sequence shown here is derived from an EMBL/GenBank/DDBJ whole genome shotgun (WGS) entry which is preliminary data.</text>
</comment>
<dbReference type="Pfam" id="PF04289">
    <property type="entry name" value="DUF447_N"/>
    <property type="match status" value="1"/>
</dbReference>
<evidence type="ECO:0000313" key="3">
    <source>
        <dbReference type="EMBL" id="MQT11505.1"/>
    </source>
</evidence>
<keyword evidence="4" id="KW-1185">Reference proteome</keyword>
<dbReference type="Gene3D" id="1.20.58.290">
    <property type="entry name" value="Hypothetical membrane protein ta0354_69_121"/>
    <property type="match status" value="1"/>
</dbReference>
<evidence type="ECO:0000259" key="1">
    <source>
        <dbReference type="Pfam" id="PF04289"/>
    </source>
</evidence>
<dbReference type="InterPro" id="IPR012349">
    <property type="entry name" value="Split_barrel_FMN-bd"/>
</dbReference>
<feature type="domain" description="DUF447" evidence="1">
    <location>
        <begin position="6"/>
        <end position="119"/>
    </location>
</feature>
<dbReference type="Pfam" id="PF20766">
    <property type="entry name" value="DUF447_C"/>
    <property type="match status" value="1"/>
</dbReference>
<name>A0A6A7XYG4_9HYPH</name>
<protein>
    <submittedName>
        <fullName evidence="3">DUF447 family protein</fullName>
    </submittedName>
</protein>
<sequence length="200" mass="21856">MAFILETVVITVGADDVPHIAPYGLIADGAGYILAPFHPSPAIANLTAVPFAVASATDDVRVIAGCVTGRRDWETVPAEEVPGRRLADALAHIELAVEAVEHDEVRPKYRLKVVREVMHRPWLGYNRAQAAVLEGAILSTRLAMLPRDKVEREMAYLTIAIEKTAGPREQEAWAWIADRIAQHYAEPHTALATKDGEASH</sequence>
<dbReference type="InterPro" id="IPR007386">
    <property type="entry name" value="DUF447_N"/>
</dbReference>
<dbReference type="Proteomes" id="UP000332515">
    <property type="component" value="Unassembled WGS sequence"/>
</dbReference>
<reference evidence="3 4" key="1">
    <citation type="submission" date="2019-09" db="EMBL/GenBank/DDBJ databases">
        <title>Segnochrobactrum spirostomi gen. nov., sp. nov., isolated from the ciliate Spirostomum cf. yagiui and description of a novel family, Segnochrobactraceae fam. nov. within the order Rhizobiales of the class Alphaproteobacteria.</title>
        <authorList>
            <person name="Akter S."/>
            <person name="Shazib S.U.A."/>
            <person name="Shin M.K."/>
        </authorList>
    </citation>
    <scope>NUCLEOTIDE SEQUENCE [LARGE SCALE GENOMIC DNA]</scope>
    <source>
        <strain evidence="3 4">Sp-1</strain>
    </source>
</reference>
<accession>A0A6A7XYG4</accession>
<dbReference type="EMBL" id="VWNA01000001">
    <property type="protein sequence ID" value="MQT11505.1"/>
    <property type="molecule type" value="Genomic_DNA"/>
</dbReference>
<dbReference type="RefSeq" id="WP_153478247.1">
    <property type="nucleotide sequence ID" value="NZ_VWNA01000001.1"/>
</dbReference>
<dbReference type="AlphaFoldDB" id="A0A6A7XYG4"/>
<feature type="domain" description="DUF447" evidence="2">
    <location>
        <begin position="126"/>
        <end position="176"/>
    </location>
</feature>
<dbReference type="Gene3D" id="2.30.110.10">
    <property type="entry name" value="Electron Transport, Fmn-binding Protein, Chain A"/>
    <property type="match status" value="1"/>
</dbReference>
<dbReference type="SUPFAM" id="SSF50475">
    <property type="entry name" value="FMN-binding split barrel"/>
    <property type="match status" value="1"/>
</dbReference>
<evidence type="ECO:0000259" key="2">
    <source>
        <dbReference type="Pfam" id="PF20766"/>
    </source>
</evidence>
<organism evidence="3 4">
    <name type="scientific">Segnochrobactrum spirostomi</name>
    <dbReference type="NCBI Taxonomy" id="2608987"/>
    <lineage>
        <taxon>Bacteria</taxon>
        <taxon>Pseudomonadati</taxon>
        <taxon>Pseudomonadota</taxon>
        <taxon>Alphaproteobacteria</taxon>
        <taxon>Hyphomicrobiales</taxon>
        <taxon>Segnochrobactraceae</taxon>
        <taxon>Segnochrobactrum</taxon>
    </lineage>
</organism>
<gene>
    <name evidence="3" type="ORF">F0357_02205</name>
</gene>
<dbReference type="InterPro" id="IPR049288">
    <property type="entry name" value="DUF447_C"/>
</dbReference>